<evidence type="ECO:0000313" key="1">
    <source>
        <dbReference type="EMBL" id="MBB5402046.1"/>
    </source>
</evidence>
<name>A0A7W8P3B3_9BURK</name>
<protein>
    <submittedName>
        <fullName evidence="1">Uncharacterized protein</fullName>
    </submittedName>
</protein>
<evidence type="ECO:0000313" key="2">
    <source>
        <dbReference type="Proteomes" id="UP000592820"/>
    </source>
</evidence>
<dbReference type="EMBL" id="JACHDE010000007">
    <property type="protein sequence ID" value="MBB5402046.1"/>
    <property type="molecule type" value="Genomic_DNA"/>
</dbReference>
<proteinExistence type="predicted"/>
<gene>
    <name evidence="1" type="ORF">HDG41_004132</name>
</gene>
<dbReference type="AlphaFoldDB" id="A0A7W8P3B3"/>
<comment type="caution">
    <text evidence="1">The sequence shown here is derived from an EMBL/GenBank/DDBJ whole genome shotgun (WGS) entry which is preliminary data.</text>
</comment>
<reference evidence="1 2" key="1">
    <citation type="submission" date="2020-08" db="EMBL/GenBank/DDBJ databases">
        <title>Genomic Encyclopedia of Type Strains, Phase IV (KMG-V): Genome sequencing to study the core and pangenomes of soil and plant-associated prokaryotes.</title>
        <authorList>
            <person name="Whitman W."/>
        </authorList>
    </citation>
    <scope>NUCLEOTIDE SEQUENCE [LARGE SCALE GENOMIC DNA]</scope>
    <source>
        <strain evidence="1 2">JPY162</strain>
    </source>
</reference>
<organism evidence="1 2">
    <name type="scientific">Paraburkholderia youngii</name>
    <dbReference type="NCBI Taxonomy" id="2782701"/>
    <lineage>
        <taxon>Bacteria</taxon>
        <taxon>Pseudomonadati</taxon>
        <taxon>Pseudomonadota</taxon>
        <taxon>Betaproteobacteria</taxon>
        <taxon>Burkholderiales</taxon>
        <taxon>Burkholderiaceae</taxon>
        <taxon>Paraburkholderia</taxon>
    </lineage>
</organism>
<dbReference type="Proteomes" id="UP000592820">
    <property type="component" value="Unassembled WGS sequence"/>
</dbReference>
<sequence length="46" mass="5045">MLTFFYCYAGKRPVPESGGRRRDIDHDAATPLVTQGHPLCRLLGAG</sequence>
<accession>A0A7W8P3B3</accession>